<dbReference type="PANTHER" id="PTHR43884:SF12">
    <property type="entry name" value="ISOVALERYL-COA DEHYDROGENASE, MITOCHONDRIAL-RELATED"/>
    <property type="match status" value="1"/>
</dbReference>
<dbReference type="InterPro" id="IPR013786">
    <property type="entry name" value="AcylCoA_DH/ox_N"/>
</dbReference>
<dbReference type="InterPro" id="IPR037069">
    <property type="entry name" value="AcylCoA_DH/ox_N_sf"/>
</dbReference>
<dbReference type="InterPro" id="IPR036250">
    <property type="entry name" value="AcylCo_DH-like_C"/>
</dbReference>
<evidence type="ECO:0000259" key="6">
    <source>
        <dbReference type="Pfam" id="PF02771"/>
    </source>
</evidence>
<dbReference type="InterPro" id="IPR009100">
    <property type="entry name" value="AcylCoA_DH/oxidase_NM_dom_sf"/>
</dbReference>
<evidence type="ECO:0000256" key="4">
    <source>
        <dbReference type="ARBA" id="ARBA00022827"/>
    </source>
</evidence>
<dbReference type="GO" id="GO:0003995">
    <property type="term" value="F:acyl-CoA dehydrogenase activity"/>
    <property type="evidence" value="ECO:0007669"/>
    <property type="project" value="InterPro"/>
</dbReference>
<dbReference type="InterPro" id="IPR009075">
    <property type="entry name" value="AcylCo_DH/oxidase_C"/>
</dbReference>
<dbReference type="Pfam" id="PF02771">
    <property type="entry name" value="Acyl-CoA_dh_N"/>
    <property type="match status" value="1"/>
</dbReference>
<dbReference type="Gene3D" id="1.10.540.10">
    <property type="entry name" value="Acyl-CoA dehydrogenase/oxidase, N-terminal domain"/>
    <property type="match status" value="1"/>
</dbReference>
<reference evidence="7 8" key="1">
    <citation type="journal article" date="2019" name="Emerg. Microbes Infect.">
        <title>Comprehensive subspecies identification of 175 nontuberculous mycobacteria species based on 7547 genomic profiles.</title>
        <authorList>
            <person name="Matsumoto Y."/>
            <person name="Kinjo T."/>
            <person name="Motooka D."/>
            <person name="Nabeya D."/>
            <person name="Jung N."/>
            <person name="Uechi K."/>
            <person name="Horii T."/>
            <person name="Iida T."/>
            <person name="Fujita J."/>
            <person name="Nakamura S."/>
        </authorList>
    </citation>
    <scope>NUCLEOTIDE SEQUENCE [LARGE SCALE GENOMIC DNA]</scope>
    <source>
        <strain evidence="7 8">JCM 6370</strain>
    </source>
</reference>
<dbReference type="AlphaFoldDB" id="A0A7I7UP18"/>
<dbReference type="GO" id="GO:0050660">
    <property type="term" value="F:flavin adenine dinucleotide binding"/>
    <property type="evidence" value="ECO:0007669"/>
    <property type="project" value="InterPro"/>
</dbReference>
<keyword evidence="3" id="KW-0285">Flavoprotein</keyword>
<dbReference type="EMBL" id="AP022599">
    <property type="protein sequence ID" value="BBY83087.1"/>
    <property type="molecule type" value="Genomic_DNA"/>
</dbReference>
<dbReference type="InterPro" id="IPR006089">
    <property type="entry name" value="Acyl-CoA_DH_CS"/>
</dbReference>
<keyword evidence="8" id="KW-1185">Reference proteome</keyword>
<evidence type="ECO:0000256" key="2">
    <source>
        <dbReference type="ARBA" id="ARBA00009347"/>
    </source>
</evidence>
<evidence type="ECO:0000313" key="8">
    <source>
        <dbReference type="Proteomes" id="UP000467252"/>
    </source>
</evidence>
<gene>
    <name evidence="7" type="ORF">MPUL_42450</name>
</gene>
<evidence type="ECO:0000256" key="1">
    <source>
        <dbReference type="ARBA" id="ARBA00001974"/>
    </source>
</evidence>
<feature type="domain" description="Acyl-CoA dehydrogenase/oxidase N-terminal" evidence="6">
    <location>
        <begin position="4"/>
        <end position="88"/>
    </location>
</feature>
<dbReference type="RefSeq" id="WP_163903662.1">
    <property type="nucleotide sequence ID" value="NZ_AP022599.1"/>
</dbReference>
<evidence type="ECO:0000259" key="5">
    <source>
        <dbReference type="Pfam" id="PF00441"/>
    </source>
</evidence>
<dbReference type="SUPFAM" id="SSF56645">
    <property type="entry name" value="Acyl-CoA dehydrogenase NM domain-like"/>
    <property type="match status" value="1"/>
</dbReference>
<evidence type="ECO:0008006" key="9">
    <source>
        <dbReference type="Google" id="ProtNLM"/>
    </source>
</evidence>
<accession>A0A7I7UP18</accession>
<organism evidence="7 8">
    <name type="scientific">Mycolicibacterium pulveris</name>
    <name type="common">Mycobacterium pulveris</name>
    <dbReference type="NCBI Taxonomy" id="36813"/>
    <lineage>
        <taxon>Bacteria</taxon>
        <taxon>Bacillati</taxon>
        <taxon>Actinomycetota</taxon>
        <taxon>Actinomycetes</taxon>
        <taxon>Mycobacteriales</taxon>
        <taxon>Mycobacteriaceae</taxon>
        <taxon>Mycolicibacterium</taxon>
    </lineage>
</organism>
<protein>
    <recommendedName>
        <fullName evidence="9">Acyl-CoA dehydrogenase</fullName>
    </recommendedName>
</protein>
<dbReference type="Gene3D" id="1.20.140.10">
    <property type="entry name" value="Butyryl-CoA Dehydrogenase, subunit A, domain 3"/>
    <property type="match status" value="1"/>
</dbReference>
<comment type="similarity">
    <text evidence="2">Belongs to the acyl-CoA dehydrogenase family.</text>
</comment>
<dbReference type="SUPFAM" id="SSF47203">
    <property type="entry name" value="Acyl-CoA dehydrogenase C-terminal domain-like"/>
    <property type="match status" value="1"/>
</dbReference>
<dbReference type="PROSITE" id="PS00073">
    <property type="entry name" value="ACYL_COA_DH_2"/>
    <property type="match status" value="1"/>
</dbReference>
<sequence length="231" mass="24535">MSDLLLDVVRSFSDRQVAPRSADIDAADEIPDELVDAMRELGLVGLTTTDLDAVSLLTVIEQVARACPSVALLVAAPDGTVGQPRFTVGLRGLRTGAVPTTLDGPFRYAVAAAAIGSAQYAHDQSVLYLSSRRAFGRHLIDIPVLRQATSTMHARLSHARHAVHASARDTDSSETDVVAVTFDAARVATAVAYSAIELHGGYGYMCEYPLERIARDCVSLRALVAPSFASA</sequence>
<evidence type="ECO:0000256" key="3">
    <source>
        <dbReference type="ARBA" id="ARBA00022630"/>
    </source>
</evidence>
<proteinExistence type="inferred from homology"/>
<feature type="domain" description="Acyl-CoA dehydrogenase/oxidase C-terminal" evidence="5">
    <location>
        <begin position="107"/>
        <end position="221"/>
    </location>
</feature>
<comment type="cofactor">
    <cofactor evidence="1">
        <name>FAD</name>
        <dbReference type="ChEBI" id="CHEBI:57692"/>
    </cofactor>
</comment>
<dbReference type="Pfam" id="PF00441">
    <property type="entry name" value="Acyl-CoA_dh_1"/>
    <property type="match status" value="1"/>
</dbReference>
<keyword evidence="4" id="KW-0274">FAD</keyword>
<dbReference type="PANTHER" id="PTHR43884">
    <property type="entry name" value="ACYL-COA DEHYDROGENASE"/>
    <property type="match status" value="1"/>
</dbReference>
<evidence type="ECO:0000313" key="7">
    <source>
        <dbReference type="EMBL" id="BBY83087.1"/>
    </source>
</evidence>
<dbReference type="Proteomes" id="UP000467252">
    <property type="component" value="Chromosome"/>
</dbReference>
<name>A0A7I7UP18_MYCPV</name>